<reference evidence="2" key="1">
    <citation type="journal article" date="2024" name="Proc. Natl. Acad. Sci. U.S.A.">
        <title>Extraordinary preservation of gene collinearity over three hundred million years revealed in homosporous lycophytes.</title>
        <authorList>
            <person name="Li C."/>
            <person name="Wickell D."/>
            <person name="Kuo L.Y."/>
            <person name="Chen X."/>
            <person name="Nie B."/>
            <person name="Liao X."/>
            <person name="Peng D."/>
            <person name="Ji J."/>
            <person name="Jenkins J."/>
            <person name="Williams M."/>
            <person name="Shu S."/>
            <person name="Plott C."/>
            <person name="Barry K."/>
            <person name="Rajasekar S."/>
            <person name="Grimwood J."/>
            <person name="Han X."/>
            <person name="Sun S."/>
            <person name="Hou Z."/>
            <person name="He W."/>
            <person name="Dai G."/>
            <person name="Sun C."/>
            <person name="Schmutz J."/>
            <person name="Leebens-Mack J.H."/>
            <person name="Li F.W."/>
            <person name="Wang L."/>
        </authorList>
    </citation>
    <scope>NUCLEOTIDE SEQUENCE [LARGE SCALE GENOMIC DNA]</scope>
    <source>
        <strain evidence="2">cv. PW_Plant_1</strain>
    </source>
</reference>
<dbReference type="Proteomes" id="UP001162992">
    <property type="component" value="Chromosome 23"/>
</dbReference>
<organism evidence="1 2">
    <name type="scientific">Diphasiastrum complanatum</name>
    <name type="common">Issler's clubmoss</name>
    <name type="synonym">Lycopodium complanatum</name>
    <dbReference type="NCBI Taxonomy" id="34168"/>
    <lineage>
        <taxon>Eukaryota</taxon>
        <taxon>Viridiplantae</taxon>
        <taxon>Streptophyta</taxon>
        <taxon>Embryophyta</taxon>
        <taxon>Tracheophyta</taxon>
        <taxon>Lycopodiopsida</taxon>
        <taxon>Lycopodiales</taxon>
        <taxon>Lycopodiaceae</taxon>
        <taxon>Lycopodioideae</taxon>
        <taxon>Diphasiastrum</taxon>
    </lineage>
</organism>
<name>A0ACC2ADS0_DIPCM</name>
<gene>
    <name evidence="1" type="ORF">O6H91_23G068700</name>
</gene>
<proteinExistence type="predicted"/>
<protein>
    <submittedName>
        <fullName evidence="1">Uncharacterized protein</fullName>
    </submittedName>
</protein>
<comment type="caution">
    <text evidence="1">The sequence shown here is derived from an EMBL/GenBank/DDBJ whole genome shotgun (WGS) entry which is preliminary data.</text>
</comment>
<dbReference type="EMBL" id="CM055114">
    <property type="protein sequence ID" value="KAJ7515019.1"/>
    <property type="molecule type" value="Genomic_DNA"/>
</dbReference>
<sequence length="749" mass="84739">MVRIVPSMKLAERYGSNILNFTSFMDCRCGEHRNTTNKLLRPLRWREMPSFRSGLHMYVSYLIQHVPESVDNLSKLPEHLGEPTAIEQQLRTPKVDGSKEAGKKTFTETVDWNDVGTQPYNISQNPELQKDEAVSIETIRKNYSTLSSTQVLPTNFKDAAANLRSMVHRTLLAEHLQATEVPADAAIIENENKHRHGLETAEGHLEDTKMVKNDCVSHSVPSFCSNSSRRPESKSGFTSIDRDLYASKLALETYLCQFKNLSLQDASSMAENAPIYVAKLKVLAENWKKLSPSFSNDSSIESTVESFLKENGLDELEVFFESIGMNPERVSDFSFSLQLKLTGEHGVLPTVTLLEGIGVERRDLGKLIERNRFILCYSACDLQSGLDFLMHVGLQKADLVSVLHRCPEILKPNLKEDWAQLLKILSEFHVGEHAVARLIKHHPKPLAGLPHRNIQTNLDYLYSLGLKKGDIARTLKRTPSILFMDVEKSLKRKVQFLKDQGLSDGEIFRVVSLFPGIFSRSIEDTLHPKLKFLQSLGLEKEQIGKVISSFPALLGHSIEDKMKPLVALLGTVGIKDKLLARLIAVRPSIVAVDVKKTLPDLLEGLVKLGDPRTIYLVLSRGLCEGLSALKERLQYLKSLGFTKEELATMIHNDPRIMQISKLRLQKKVEFLTRTMGYSIKDLVNNSTFLYSHFERRIQRRYGVLNVLQSADIIRGKPSLSQITRRSDKKFRKKYVDPYPQCQALFKCKG</sequence>
<evidence type="ECO:0000313" key="1">
    <source>
        <dbReference type="EMBL" id="KAJ7515019.1"/>
    </source>
</evidence>
<evidence type="ECO:0000313" key="2">
    <source>
        <dbReference type="Proteomes" id="UP001162992"/>
    </source>
</evidence>
<accession>A0ACC2ADS0</accession>
<keyword evidence="2" id="KW-1185">Reference proteome</keyword>